<keyword evidence="2" id="KW-1185">Reference proteome</keyword>
<protein>
    <submittedName>
        <fullName evidence="1">Uncharacterized protein</fullName>
    </submittedName>
</protein>
<accession>A0ACD3AJA2</accession>
<evidence type="ECO:0000313" key="2">
    <source>
        <dbReference type="Proteomes" id="UP000308600"/>
    </source>
</evidence>
<dbReference type="EMBL" id="ML208436">
    <property type="protein sequence ID" value="TFK65444.1"/>
    <property type="molecule type" value="Genomic_DNA"/>
</dbReference>
<evidence type="ECO:0000313" key="1">
    <source>
        <dbReference type="EMBL" id="TFK65444.1"/>
    </source>
</evidence>
<name>A0ACD3AJA2_9AGAR</name>
<proteinExistence type="predicted"/>
<sequence>MLFSAFFLPALSAAAGVSATVLPRGPVRLAIEPSCGVLGGQLGNANSGLGPLSSYKTIVSLGDAYSDAGVHDGSSPQPPTLSPPSPFAGGRPSNGKVWVEYLAEKSGAALKGYAVNGAVVDVNQWPKANLPAVNDFVHQVYSVPGQLNPDTTLYVVFFGIGDFVASNGAAPLADVANNTLYNLLVLSSSPVFAKHILVVDNYGRGQKTAEGEEYKKRLFAGLSSLNQIFKSKVGFVDLSQLWGAVLDSCTSFGFSTAGSCLSSSTTTAGACANPDTAFYWLPGTPSTATHQLMADYVESALIKCAA</sequence>
<reference evidence="1 2" key="1">
    <citation type="journal article" date="2019" name="Nat. Ecol. Evol.">
        <title>Megaphylogeny resolves global patterns of mushroom evolution.</title>
        <authorList>
            <person name="Varga T."/>
            <person name="Krizsan K."/>
            <person name="Foldi C."/>
            <person name="Dima B."/>
            <person name="Sanchez-Garcia M."/>
            <person name="Sanchez-Ramirez S."/>
            <person name="Szollosi G.J."/>
            <person name="Szarkandi J.G."/>
            <person name="Papp V."/>
            <person name="Albert L."/>
            <person name="Andreopoulos W."/>
            <person name="Angelini C."/>
            <person name="Antonin V."/>
            <person name="Barry K.W."/>
            <person name="Bougher N.L."/>
            <person name="Buchanan P."/>
            <person name="Buyck B."/>
            <person name="Bense V."/>
            <person name="Catcheside P."/>
            <person name="Chovatia M."/>
            <person name="Cooper J."/>
            <person name="Damon W."/>
            <person name="Desjardin D."/>
            <person name="Finy P."/>
            <person name="Geml J."/>
            <person name="Haridas S."/>
            <person name="Hughes K."/>
            <person name="Justo A."/>
            <person name="Karasinski D."/>
            <person name="Kautmanova I."/>
            <person name="Kiss B."/>
            <person name="Kocsube S."/>
            <person name="Kotiranta H."/>
            <person name="LaButti K.M."/>
            <person name="Lechner B.E."/>
            <person name="Liimatainen K."/>
            <person name="Lipzen A."/>
            <person name="Lukacs Z."/>
            <person name="Mihaltcheva S."/>
            <person name="Morgado L.N."/>
            <person name="Niskanen T."/>
            <person name="Noordeloos M.E."/>
            <person name="Ohm R.A."/>
            <person name="Ortiz-Santana B."/>
            <person name="Ovrebo C."/>
            <person name="Racz N."/>
            <person name="Riley R."/>
            <person name="Savchenko A."/>
            <person name="Shiryaev A."/>
            <person name="Soop K."/>
            <person name="Spirin V."/>
            <person name="Szebenyi C."/>
            <person name="Tomsovsky M."/>
            <person name="Tulloss R.E."/>
            <person name="Uehling J."/>
            <person name="Grigoriev I.V."/>
            <person name="Vagvolgyi C."/>
            <person name="Papp T."/>
            <person name="Martin F.M."/>
            <person name="Miettinen O."/>
            <person name="Hibbett D.S."/>
            <person name="Nagy L.G."/>
        </authorList>
    </citation>
    <scope>NUCLEOTIDE SEQUENCE [LARGE SCALE GENOMIC DNA]</scope>
    <source>
        <strain evidence="1 2">NL-1719</strain>
    </source>
</reference>
<gene>
    <name evidence="1" type="ORF">BDN72DRAFT_196191</name>
</gene>
<dbReference type="Proteomes" id="UP000308600">
    <property type="component" value="Unassembled WGS sequence"/>
</dbReference>
<organism evidence="1 2">
    <name type="scientific">Pluteus cervinus</name>
    <dbReference type="NCBI Taxonomy" id="181527"/>
    <lineage>
        <taxon>Eukaryota</taxon>
        <taxon>Fungi</taxon>
        <taxon>Dikarya</taxon>
        <taxon>Basidiomycota</taxon>
        <taxon>Agaricomycotina</taxon>
        <taxon>Agaricomycetes</taxon>
        <taxon>Agaricomycetidae</taxon>
        <taxon>Agaricales</taxon>
        <taxon>Pluteineae</taxon>
        <taxon>Pluteaceae</taxon>
        <taxon>Pluteus</taxon>
    </lineage>
</organism>